<dbReference type="Pfam" id="PF04545">
    <property type="entry name" value="Sigma70_r4"/>
    <property type="match status" value="1"/>
</dbReference>
<proteinExistence type="predicted"/>
<evidence type="ECO:0000259" key="7">
    <source>
        <dbReference type="Pfam" id="PF04542"/>
    </source>
</evidence>
<dbReference type="Pfam" id="PF04539">
    <property type="entry name" value="Sigma70_r3"/>
    <property type="match status" value="1"/>
</dbReference>
<dbReference type="RefSeq" id="WP_345648353.1">
    <property type="nucleotide sequence ID" value="NZ_BAABEP010000025.1"/>
</dbReference>
<comment type="caution">
    <text evidence="9">The sequence shown here is derived from an EMBL/GenBank/DDBJ whole genome shotgun (WGS) entry which is preliminary data.</text>
</comment>
<evidence type="ECO:0000256" key="2">
    <source>
        <dbReference type="ARBA" id="ARBA00023082"/>
    </source>
</evidence>
<feature type="region of interest" description="Disordered" evidence="5">
    <location>
        <begin position="1"/>
        <end position="30"/>
    </location>
</feature>
<dbReference type="NCBIfam" id="TIGR02980">
    <property type="entry name" value="SigBFG"/>
    <property type="match status" value="1"/>
</dbReference>
<evidence type="ECO:0000259" key="6">
    <source>
        <dbReference type="Pfam" id="PF04539"/>
    </source>
</evidence>
<dbReference type="SUPFAM" id="SSF88659">
    <property type="entry name" value="Sigma3 and sigma4 domains of RNA polymerase sigma factors"/>
    <property type="match status" value="2"/>
</dbReference>
<feature type="domain" description="RNA polymerase sigma-70 region 4" evidence="8">
    <location>
        <begin position="228"/>
        <end position="276"/>
    </location>
</feature>
<dbReference type="InterPro" id="IPR013324">
    <property type="entry name" value="RNA_pol_sigma_r3/r4-like"/>
</dbReference>
<dbReference type="InterPro" id="IPR000943">
    <property type="entry name" value="RNA_pol_sigma70"/>
</dbReference>
<reference evidence="10" key="1">
    <citation type="journal article" date="2019" name="Int. J. Syst. Evol. Microbiol.">
        <title>The Global Catalogue of Microorganisms (GCM) 10K type strain sequencing project: providing services to taxonomists for standard genome sequencing and annotation.</title>
        <authorList>
            <consortium name="The Broad Institute Genomics Platform"/>
            <consortium name="The Broad Institute Genome Sequencing Center for Infectious Disease"/>
            <person name="Wu L."/>
            <person name="Ma J."/>
        </authorList>
    </citation>
    <scope>NUCLEOTIDE SEQUENCE [LARGE SCALE GENOMIC DNA]</scope>
    <source>
        <strain evidence="10">JCM 30846</strain>
    </source>
</reference>
<evidence type="ECO:0000256" key="4">
    <source>
        <dbReference type="ARBA" id="ARBA00023163"/>
    </source>
</evidence>
<evidence type="ECO:0000313" key="10">
    <source>
        <dbReference type="Proteomes" id="UP001499884"/>
    </source>
</evidence>
<name>A0ABP7FHV6_9ACTN</name>
<feature type="domain" description="RNA polymerase sigma-70 region 3" evidence="6">
    <location>
        <begin position="137"/>
        <end position="192"/>
    </location>
</feature>
<protein>
    <submittedName>
        <fullName evidence="9">RNA polymerase sigma factor SigF</fullName>
    </submittedName>
</protein>
<dbReference type="InterPro" id="IPR014322">
    <property type="entry name" value="RNA_pol_sigma-B/F/G"/>
</dbReference>
<evidence type="ECO:0000256" key="3">
    <source>
        <dbReference type="ARBA" id="ARBA00023125"/>
    </source>
</evidence>
<sequence length="283" mass="31849">MATSVSSRTAAARPRTAPKHPHDDAPDTSEAFERLARLTGEGPGAEAERERIRQEVVTAWLPLAHRMAWRYRNRGESLEDLRQVAALGLVKAVRRYDPARGIAFESYAVPTVDGELKRHFRDYMWTVHVPRRVQDLRGRIRRARQELAQTGEVSGRSPTNAEIAAHANLTEQEVADGMEAMESFTSLSLDAQFHGPADSYAPALADTLGEPDPAIDVVIDRETVKPRLSELPPRERKVLYLRFFRDMTQSKIAEDLGVSQMHVSRLLSRSCSRIREEVMADRA</sequence>
<feature type="compositionally biased region" description="Basic and acidic residues" evidence="5">
    <location>
        <begin position="20"/>
        <end position="30"/>
    </location>
</feature>
<dbReference type="Pfam" id="PF04542">
    <property type="entry name" value="Sigma70_r2"/>
    <property type="match status" value="1"/>
</dbReference>
<keyword evidence="2" id="KW-0731">Sigma factor</keyword>
<dbReference type="PANTHER" id="PTHR30385">
    <property type="entry name" value="SIGMA FACTOR F FLAGELLAR"/>
    <property type="match status" value="1"/>
</dbReference>
<dbReference type="PANTHER" id="PTHR30385:SF4">
    <property type="entry name" value="RNA POLYMERASE SIGMA-E FACTOR"/>
    <property type="match status" value="1"/>
</dbReference>
<dbReference type="EMBL" id="BAABEP010000025">
    <property type="protein sequence ID" value="GAA3736375.1"/>
    <property type="molecule type" value="Genomic_DNA"/>
</dbReference>
<evidence type="ECO:0000256" key="5">
    <source>
        <dbReference type="SAM" id="MobiDB-lite"/>
    </source>
</evidence>
<dbReference type="InterPro" id="IPR014284">
    <property type="entry name" value="RNA_pol_sigma-70_dom"/>
</dbReference>
<dbReference type="InterPro" id="IPR036388">
    <property type="entry name" value="WH-like_DNA-bd_sf"/>
</dbReference>
<dbReference type="CDD" id="cd06171">
    <property type="entry name" value="Sigma70_r4"/>
    <property type="match status" value="1"/>
</dbReference>
<feature type="domain" description="RNA polymerase sigma-70 region 2" evidence="7">
    <location>
        <begin position="57"/>
        <end position="125"/>
    </location>
</feature>
<dbReference type="Gene3D" id="1.20.120.1810">
    <property type="match status" value="1"/>
</dbReference>
<keyword evidence="4" id="KW-0804">Transcription</keyword>
<feature type="compositionally biased region" description="Low complexity" evidence="5">
    <location>
        <begin position="1"/>
        <end position="15"/>
    </location>
</feature>
<evidence type="ECO:0000259" key="8">
    <source>
        <dbReference type="Pfam" id="PF04545"/>
    </source>
</evidence>
<dbReference type="NCBIfam" id="TIGR02937">
    <property type="entry name" value="sigma70-ECF"/>
    <property type="match status" value="1"/>
</dbReference>
<gene>
    <name evidence="9" type="ORF">GCM10023082_36840</name>
</gene>
<accession>A0ABP7FHV6</accession>
<keyword evidence="10" id="KW-1185">Reference proteome</keyword>
<keyword evidence="3" id="KW-0238">DNA-binding</keyword>
<dbReference type="InterPro" id="IPR007627">
    <property type="entry name" value="RNA_pol_sigma70_r2"/>
</dbReference>
<organism evidence="9 10">
    <name type="scientific">Streptomyces tremellae</name>
    <dbReference type="NCBI Taxonomy" id="1124239"/>
    <lineage>
        <taxon>Bacteria</taxon>
        <taxon>Bacillati</taxon>
        <taxon>Actinomycetota</taxon>
        <taxon>Actinomycetes</taxon>
        <taxon>Kitasatosporales</taxon>
        <taxon>Streptomycetaceae</taxon>
        <taxon>Streptomyces</taxon>
    </lineage>
</organism>
<evidence type="ECO:0000256" key="1">
    <source>
        <dbReference type="ARBA" id="ARBA00023015"/>
    </source>
</evidence>
<dbReference type="InterPro" id="IPR007630">
    <property type="entry name" value="RNA_pol_sigma70_r4"/>
</dbReference>
<dbReference type="InterPro" id="IPR007624">
    <property type="entry name" value="RNA_pol_sigma70_r3"/>
</dbReference>
<keyword evidence="1" id="KW-0805">Transcription regulation</keyword>
<dbReference type="PRINTS" id="PR00046">
    <property type="entry name" value="SIGMA70FCT"/>
</dbReference>
<dbReference type="Gene3D" id="1.10.10.10">
    <property type="entry name" value="Winged helix-like DNA-binding domain superfamily/Winged helix DNA-binding domain"/>
    <property type="match status" value="2"/>
</dbReference>
<dbReference type="SUPFAM" id="SSF88946">
    <property type="entry name" value="Sigma2 domain of RNA polymerase sigma factors"/>
    <property type="match status" value="1"/>
</dbReference>
<dbReference type="Proteomes" id="UP001499884">
    <property type="component" value="Unassembled WGS sequence"/>
</dbReference>
<dbReference type="InterPro" id="IPR013325">
    <property type="entry name" value="RNA_pol_sigma_r2"/>
</dbReference>
<evidence type="ECO:0000313" key="9">
    <source>
        <dbReference type="EMBL" id="GAA3736375.1"/>
    </source>
</evidence>